<keyword evidence="2" id="KW-0732">Signal</keyword>
<keyword evidence="5" id="KW-1185">Reference proteome</keyword>
<dbReference type="PATRIC" id="fig|1391654.3.peg.707"/>
<feature type="chain" id="PRO_5005465631" evidence="2">
    <location>
        <begin position="22"/>
        <end position="515"/>
    </location>
</feature>
<feature type="region of interest" description="Disordered" evidence="1">
    <location>
        <begin position="29"/>
        <end position="71"/>
    </location>
</feature>
<proteinExistence type="predicted"/>
<evidence type="ECO:0000313" key="5">
    <source>
        <dbReference type="Proteomes" id="UP000064967"/>
    </source>
</evidence>
<dbReference type="PROSITE" id="PS50234">
    <property type="entry name" value="VWFA"/>
    <property type="match status" value="1"/>
</dbReference>
<dbReference type="RefSeq" id="WP_146645697.1">
    <property type="nucleotide sequence ID" value="NZ_CP012333.1"/>
</dbReference>
<dbReference type="KEGG" id="llu:AKJ09_00700"/>
<dbReference type="PANTHER" id="PTHR10579:SF43">
    <property type="entry name" value="ZINC FINGER (C3HC4-TYPE RING FINGER) FAMILY PROTEIN"/>
    <property type="match status" value="1"/>
</dbReference>
<dbReference type="OrthoDB" id="9805121at2"/>
<name>A0A0K1PKV9_9BACT</name>
<dbReference type="Pfam" id="PF00092">
    <property type="entry name" value="VWA"/>
    <property type="match status" value="1"/>
</dbReference>
<evidence type="ECO:0000256" key="1">
    <source>
        <dbReference type="SAM" id="MobiDB-lite"/>
    </source>
</evidence>
<dbReference type="InterPro" id="IPR021908">
    <property type="entry name" value="YfbK_C"/>
</dbReference>
<dbReference type="PROSITE" id="PS51257">
    <property type="entry name" value="PROKAR_LIPOPROTEIN"/>
    <property type="match status" value="1"/>
</dbReference>
<protein>
    <submittedName>
        <fullName evidence="4">von Willebrand factor type A domain protein</fullName>
    </submittedName>
</protein>
<gene>
    <name evidence="4" type="ORF">AKJ09_00700</name>
</gene>
<dbReference type="Pfam" id="PF12450">
    <property type="entry name" value="vWF_A"/>
    <property type="match status" value="1"/>
</dbReference>
<accession>A0A0K1PKV9</accession>
<evidence type="ECO:0000259" key="3">
    <source>
        <dbReference type="PROSITE" id="PS50234"/>
    </source>
</evidence>
<sequence length="515" mass="54590">MALPRASFLFLALPFALVACSSNDSSTSAYDAMGSSNASPPSANAGSTAPVVSGAPPTDGVSGETYGDTKENDFVDTVTQSTSTFAVDVDTGSYSLMRRDLVAGHLPAQAGVRPEEYVNYFKYAYPQPENGQPFAVQVDGAPSLFGEGLHLLRVGLQGKVIQDANRKPANLVFLVDVSGSMADPNKLPLVQYALKQLVKRLEATDTLSIVTYAGFESVLVPPTPVTNKSAILDAIDGLTAGGSTNGEGGIRKAYELAEQAKQPDSINRVVLCTDGDFNVGATGDALIQLIEQERDKGVTLTTLGFGAGNYNDRDMEALADHGNGNYAYIDGPGEANRVLGEKLVSTLQVIAKDVKVQVEFKPQLVTRYRLVGYENRVMSNEDFRNDGKDAGEIGAGHSVTAFYEVQLAPNAQAVSGNDGTLATVRLRYKQPDGDVATEFERPLLAGGLAPTFAEASPDFRFAAAVTEFSEILRHSKHSEGARFDDVLGLVNATSGGATDRQELGALVSTAKSIWK</sequence>
<feature type="compositionally biased region" description="Low complexity" evidence="1">
    <location>
        <begin position="34"/>
        <end position="47"/>
    </location>
</feature>
<dbReference type="Proteomes" id="UP000064967">
    <property type="component" value="Chromosome"/>
</dbReference>
<dbReference type="SMART" id="SM00327">
    <property type="entry name" value="VWA"/>
    <property type="match status" value="1"/>
</dbReference>
<organism evidence="4 5">
    <name type="scientific">Labilithrix luteola</name>
    <dbReference type="NCBI Taxonomy" id="1391654"/>
    <lineage>
        <taxon>Bacteria</taxon>
        <taxon>Pseudomonadati</taxon>
        <taxon>Myxococcota</taxon>
        <taxon>Polyangia</taxon>
        <taxon>Polyangiales</taxon>
        <taxon>Labilitrichaceae</taxon>
        <taxon>Labilithrix</taxon>
    </lineage>
</organism>
<dbReference type="PANTHER" id="PTHR10579">
    <property type="entry name" value="CALCIUM-ACTIVATED CHLORIDE CHANNEL REGULATOR"/>
    <property type="match status" value="1"/>
</dbReference>
<dbReference type="AlphaFoldDB" id="A0A0K1PKV9"/>
<dbReference type="Pfam" id="PF12034">
    <property type="entry name" value="YfbK_C"/>
    <property type="match status" value="1"/>
</dbReference>
<dbReference type="InterPro" id="IPR002035">
    <property type="entry name" value="VWF_A"/>
</dbReference>
<dbReference type="EMBL" id="CP012333">
    <property type="protein sequence ID" value="AKU94036.1"/>
    <property type="molecule type" value="Genomic_DNA"/>
</dbReference>
<evidence type="ECO:0000256" key="2">
    <source>
        <dbReference type="SAM" id="SignalP"/>
    </source>
</evidence>
<dbReference type="InterPro" id="IPR022156">
    <property type="entry name" value="Uncharacterised_YfbK_N"/>
</dbReference>
<feature type="signal peptide" evidence="2">
    <location>
        <begin position="1"/>
        <end position="21"/>
    </location>
</feature>
<reference evidence="4 5" key="1">
    <citation type="submission" date="2015-08" db="EMBL/GenBank/DDBJ databases">
        <authorList>
            <person name="Babu N.S."/>
            <person name="Beckwith C.J."/>
            <person name="Beseler K.G."/>
            <person name="Brison A."/>
            <person name="Carone J.V."/>
            <person name="Caskin T.P."/>
            <person name="Diamond M."/>
            <person name="Durham M.E."/>
            <person name="Foxe J.M."/>
            <person name="Go M."/>
            <person name="Henderson B.A."/>
            <person name="Jones I.B."/>
            <person name="McGettigan J.A."/>
            <person name="Micheletti S.J."/>
            <person name="Nasrallah M.E."/>
            <person name="Ortiz D."/>
            <person name="Piller C.R."/>
            <person name="Privatt S.R."/>
            <person name="Schneider S.L."/>
            <person name="Sharp S."/>
            <person name="Smith T.C."/>
            <person name="Stanton J.D."/>
            <person name="Ullery H.E."/>
            <person name="Wilson R.J."/>
            <person name="Serrano M.G."/>
            <person name="Buck G."/>
            <person name="Lee V."/>
            <person name="Wang Y."/>
            <person name="Carvalho R."/>
            <person name="Voegtly L."/>
            <person name="Shi R."/>
            <person name="Duckworth R."/>
            <person name="Johnson A."/>
            <person name="Loviza R."/>
            <person name="Walstead R."/>
            <person name="Shah Z."/>
            <person name="Kiflezghi M."/>
            <person name="Wade K."/>
            <person name="Ball S.L."/>
            <person name="Bradley K.W."/>
            <person name="Asai D.J."/>
            <person name="Bowman C.A."/>
            <person name="Russell D.A."/>
            <person name="Pope W.H."/>
            <person name="Jacobs-Sera D."/>
            <person name="Hendrix R.W."/>
            <person name="Hatfull G.F."/>
        </authorList>
    </citation>
    <scope>NUCLEOTIDE SEQUENCE [LARGE SCALE GENOMIC DNA]</scope>
    <source>
        <strain evidence="4 5">DSM 27648</strain>
    </source>
</reference>
<feature type="domain" description="VWFA" evidence="3">
    <location>
        <begin position="170"/>
        <end position="347"/>
    </location>
</feature>
<evidence type="ECO:0000313" key="4">
    <source>
        <dbReference type="EMBL" id="AKU94036.1"/>
    </source>
</evidence>
<dbReference type="SUPFAM" id="SSF53300">
    <property type="entry name" value="vWA-like"/>
    <property type="match status" value="1"/>
</dbReference>
<dbReference type="InterPro" id="IPR036465">
    <property type="entry name" value="vWFA_dom_sf"/>
</dbReference>
<dbReference type="Gene3D" id="3.40.50.410">
    <property type="entry name" value="von Willebrand factor, type A domain"/>
    <property type="match status" value="1"/>
</dbReference>
<dbReference type="CDD" id="cd01465">
    <property type="entry name" value="vWA_subgroup"/>
    <property type="match status" value="1"/>
</dbReference>
<dbReference type="InterPro" id="IPR051266">
    <property type="entry name" value="CLCR"/>
</dbReference>